<proteinExistence type="predicted"/>
<accession>A0A139HPT2</accession>
<dbReference type="OrthoDB" id="4224127at2759"/>
<dbReference type="AlphaFoldDB" id="A0A139HPT2"/>
<protein>
    <submittedName>
        <fullName evidence="1">Uncharacterized protein</fullName>
    </submittedName>
</protein>
<keyword evidence="2" id="KW-1185">Reference proteome</keyword>
<name>A0A139HPT2_9PEZI</name>
<evidence type="ECO:0000313" key="1">
    <source>
        <dbReference type="EMBL" id="KXT04468.1"/>
    </source>
</evidence>
<dbReference type="EMBL" id="LFZN01000020">
    <property type="protein sequence ID" value="KXT04468.1"/>
    <property type="molecule type" value="Genomic_DNA"/>
</dbReference>
<reference evidence="1 2" key="1">
    <citation type="submission" date="2015-07" db="EMBL/GenBank/DDBJ databases">
        <title>Comparative genomics of the Sigatoka disease complex on banana suggests a link between parallel evolutionary changes in Pseudocercospora fijiensis and Pseudocercospora eumusae and increased virulence on the banana host.</title>
        <authorList>
            <person name="Chang T.-C."/>
            <person name="Salvucci A."/>
            <person name="Crous P.W."/>
            <person name="Stergiopoulos I."/>
        </authorList>
    </citation>
    <scope>NUCLEOTIDE SEQUENCE [LARGE SCALE GENOMIC DNA]</scope>
    <source>
        <strain evidence="1 2">CBS 114824</strain>
    </source>
</reference>
<gene>
    <name evidence="1" type="ORF">AC578_8711</name>
</gene>
<organism evidence="1 2">
    <name type="scientific">Pseudocercospora eumusae</name>
    <dbReference type="NCBI Taxonomy" id="321146"/>
    <lineage>
        <taxon>Eukaryota</taxon>
        <taxon>Fungi</taxon>
        <taxon>Dikarya</taxon>
        <taxon>Ascomycota</taxon>
        <taxon>Pezizomycotina</taxon>
        <taxon>Dothideomycetes</taxon>
        <taxon>Dothideomycetidae</taxon>
        <taxon>Mycosphaerellales</taxon>
        <taxon>Mycosphaerellaceae</taxon>
        <taxon>Pseudocercospora</taxon>
    </lineage>
</organism>
<comment type="caution">
    <text evidence="1">The sequence shown here is derived from an EMBL/GenBank/DDBJ whole genome shotgun (WGS) entry which is preliminary data.</text>
</comment>
<dbReference type="Proteomes" id="UP000070133">
    <property type="component" value="Unassembled WGS sequence"/>
</dbReference>
<evidence type="ECO:0000313" key="2">
    <source>
        <dbReference type="Proteomes" id="UP000070133"/>
    </source>
</evidence>
<sequence length="383" mass="43383">MSAIRYFDNIPHIVRGGMHDGKGEKCFIHFWRCGVRVWIDVEGQDIKGTSFYEEWKPLIREEDYQKVSLKESMEKQWHLLCDLIISTSMDSLRELAPEKEYWTTLDDYLHCPAYKLRIKAISGKDAVEVEVTEGSKLTGAYNMAPAPYEDCHPLPNNDLPTFRSTDLMVLDKDQDWRQPPHKLQAPDGKVYYFKACEQSAVHMPDKKVVNHSLDAIAAHLSIYELMLGQELVLEPLQGVLTFQGLVTCDCVDVGKHEVQMGKAGIAGILLPWVAKGRTLFELCRDADEAGKARILARKDDWRTQVKTAVDGLHKRGVFLGGRKDWAYLNYHTVMIDVDDRAWLTAGLLSVAEEAKQAANEGFQQDDCAVEQLFGEWVTSTACT</sequence>